<protein>
    <submittedName>
        <fullName evidence="3">Uncharacterized protein</fullName>
    </submittedName>
</protein>
<organism evidence="3 4">
    <name type="scientific">Galerina marginata (strain CBS 339.88)</name>
    <dbReference type="NCBI Taxonomy" id="685588"/>
    <lineage>
        <taxon>Eukaryota</taxon>
        <taxon>Fungi</taxon>
        <taxon>Dikarya</taxon>
        <taxon>Basidiomycota</taxon>
        <taxon>Agaricomycotina</taxon>
        <taxon>Agaricomycetes</taxon>
        <taxon>Agaricomycetidae</taxon>
        <taxon>Agaricales</taxon>
        <taxon>Agaricineae</taxon>
        <taxon>Strophariaceae</taxon>
        <taxon>Galerina</taxon>
    </lineage>
</organism>
<feature type="region of interest" description="Disordered" evidence="1">
    <location>
        <begin position="42"/>
        <end position="94"/>
    </location>
</feature>
<keyword evidence="4" id="KW-1185">Reference proteome</keyword>
<reference evidence="4" key="1">
    <citation type="journal article" date="2014" name="Proc. Natl. Acad. Sci. U.S.A.">
        <title>Extensive sampling of basidiomycete genomes demonstrates inadequacy of the white-rot/brown-rot paradigm for wood decay fungi.</title>
        <authorList>
            <person name="Riley R."/>
            <person name="Salamov A.A."/>
            <person name="Brown D.W."/>
            <person name="Nagy L.G."/>
            <person name="Floudas D."/>
            <person name="Held B.W."/>
            <person name="Levasseur A."/>
            <person name="Lombard V."/>
            <person name="Morin E."/>
            <person name="Otillar R."/>
            <person name="Lindquist E.A."/>
            <person name="Sun H."/>
            <person name="LaButti K.M."/>
            <person name="Schmutz J."/>
            <person name="Jabbour D."/>
            <person name="Luo H."/>
            <person name="Baker S.E."/>
            <person name="Pisabarro A.G."/>
            <person name="Walton J.D."/>
            <person name="Blanchette R.A."/>
            <person name="Henrissat B."/>
            <person name="Martin F."/>
            <person name="Cullen D."/>
            <person name="Hibbett D.S."/>
            <person name="Grigoriev I.V."/>
        </authorList>
    </citation>
    <scope>NUCLEOTIDE SEQUENCE [LARGE SCALE GENOMIC DNA]</scope>
    <source>
        <strain evidence="4">CBS 339.88</strain>
    </source>
</reference>
<accession>A0A067T2G3</accession>
<dbReference type="Proteomes" id="UP000027222">
    <property type="component" value="Unassembled WGS sequence"/>
</dbReference>
<name>A0A067T2G3_GALM3</name>
<keyword evidence="2" id="KW-0732">Signal</keyword>
<evidence type="ECO:0000256" key="1">
    <source>
        <dbReference type="SAM" id="MobiDB-lite"/>
    </source>
</evidence>
<proteinExistence type="predicted"/>
<sequence length="312" mass="35407">MRAKQVLLFVSLFFGLVWSLALPLPLNSPSSGHSTSKALDRIVSDGRNDGNVGLFPRRRQRHQQARVEKPGPNPEKVRSKPERQRGRPGPTQVQFSDVALKELKAIAKHDKGKLEEMKKWHVEAARHHVNTVNRDLRKHQRVATVTVMNTIHNVNSKDSRPHISVALNSRTGKTIPGSVNGEHVPHHHFPFKHNEVPQVYKDAVDLEHFDNYSSLIGVMIGWIKMFKISKPESQSDKNAVWEVHGILEVGRYDGKGIKDEDLWTMLVKVLTKATVHAVWDFWAQPLEDGDCVALLAVQVNMVIGENTWRFPR</sequence>
<feature type="signal peptide" evidence="2">
    <location>
        <begin position="1"/>
        <end position="19"/>
    </location>
</feature>
<evidence type="ECO:0000256" key="2">
    <source>
        <dbReference type="SAM" id="SignalP"/>
    </source>
</evidence>
<evidence type="ECO:0000313" key="4">
    <source>
        <dbReference type="Proteomes" id="UP000027222"/>
    </source>
</evidence>
<dbReference type="HOGENOM" id="CLU_891488_0_0_1"/>
<evidence type="ECO:0000313" key="3">
    <source>
        <dbReference type="EMBL" id="KDR77331.1"/>
    </source>
</evidence>
<feature type="compositionally biased region" description="Basic and acidic residues" evidence="1">
    <location>
        <begin position="65"/>
        <end position="85"/>
    </location>
</feature>
<feature type="chain" id="PRO_5001646459" evidence="2">
    <location>
        <begin position="20"/>
        <end position="312"/>
    </location>
</feature>
<dbReference type="AlphaFoldDB" id="A0A067T2G3"/>
<dbReference type="EMBL" id="KL142377">
    <property type="protein sequence ID" value="KDR77331.1"/>
    <property type="molecule type" value="Genomic_DNA"/>
</dbReference>
<gene>
    <name evidence="3" type="ORF">GALMADRAFT_279089</name>
</gene>